<comment type="subcellular location">
    <subcellularLocation>
        <location evidence="12">Cytoplasm</location>
    </subcellularLocation>
</comment>
<dbReference type="PANTHER" id="PTHR10584:SF166">
    <property type="entry name" value="RIBOKINASE"/>
    <property type="match status" value="1"/>
</dbReference>
<evidence type="ECO:0000256" key="7">
    <source>
        <dbReference type="ARBA" id="ARBA00022777"/>
    </source>
</evidence>
<keyword evidence="15" id="KW-1185">Reference proteome</keyword>
<proteinExistence type="inferred from homology"/>
<keyword evidence="6 12" id="KW-0547">Nucleotide-binding</keyword>
<comment type="subunit">
    <text evidence="12">Homodimer.</text>
</comment>
<evidence type="ECO:0000256" key="11">
    <source>
        <dbReference type="ARBA" id="ARBA00023277"/>
    </source>
</evidence>
<comment type="caution">
    <text evidence="14">The sequence shown here is derived from an EMBL/GenBank/DDBJ whole genome shotgun (WGS) entry which is preliminary data.</text>
</comment>
<evidence type="ECO:0000256" key="12">
    <source>
        <dbReference type="HAMAP-Rule" id="MF_01987"/>
    </source>
</evidence>
<feature type="binding site" evidence="12">
    <location>
        <position position="264"/>
    </location>
    <ligand>
        <name>K(+)</name>
        <dbReference type="ChEBI" id="CHEBI:29103"/>
    </ligand>
</feature>
<evidence type="ECO:0000256" key="1">
    <source>
        <dbReference type="ARBA" id="ARBA00005380"/>
    </source>
</evidence>
<dbReference type="RefSeq" id="WP_179483143.1">
    <property type="nucleotide sequence ID" value="NZ_JACCFW010000001.1"/>
</dbReference>
<comment type="caution">
    <text evidence="12">Lacks conserved residue(s) required for the propagation of feature annotation.</text>
</comment>
<comment type="pathway">
    <text evidence="12">Carbohydrate metabolism; D-ribose degradation; D-ribose 5-phosphate from beta-D-ribopyranose: step 2/2.</text>
</comment>
<dbReference type="EC" id="2.7.1.15" evidence="2 12"/>
<feature type="binding site" evidence="12">
    <location>
        <begin position="230"/>
        <end position="231"/>
    </location>
    <ligand>
        <name>ATP</name>
        <dbReference type="ChEBI" id="CHEBI:30616"/>
    </ligand>
</feature>
<dbReference type="GO" id="GO:0019303">
    <property type="term" value="P:D-ribose catabolic process"/>
    <property type="evidence" value="ECO:0007669"/>
    <property type="project" value="UniProtKB-UniRule"/>
</dbReference>
<evidence type="ECO:0000256" key="10">
    <source>
        <dbReference type="ARBA" id="ARBA00022958"/>
    </source>
</evidence>
<gene>
    <name evidence="12" type="primary">rbsK</name>
    <name evidence="14" type="ORF">HNR15_003004</name>
</gene>
<keyword evidence="12" id="KW-0963">Cytoplasm</keyword>
<evidence type="ECO:0000256" key="6">
    <source>
        <dbReference type="ARBA" id="ARBA00022741"/>
    </source>
</evidence>
<dbReference type="PRINTS" id="PR00990">
    <property type="entry name" value="RIBOKINASE"/>
</dbReference>
<evidence type="ECO:0000256" key="9">
    <source>
        <dbReference type="ARBA" id="ARBA00022842"/>
    </source>
</evidence>
<dbReference type="InterPro" id="IPR002173">
    <property type="entry name" value="Carboh/pur_kinase_PfkB_CS"/>
</dbReference>
<keyword evidence="10 12" id="KW-0630">Potassium</keyword>
<dbReference type="PROSITE" id="PS00584">
    <property type="entry name" value="PFKB_KINASES_2"/>
    <property type="match status" value="1"/>
</dbReference>
<comment type="activity regulation">
    <text evidence="12">Activated by a monovalent cation that binds near, but not in, the active site. The most likely occupant of the site in vivo is potassium. Ion binding induces a conformational change that may alter substrate affinity.</text>
</comment>
<name>A0A853DMR2_9MICO</name>
<evidence type="ECO:0000256" key="2">
    <source>
        <dbReference type="ARBA" id="ARBA00012035"/>
    </source>
</evidence>
<dbReference type="Proteomes" id="UP000571817">
    <property type="component" value="Unassembled WGS sequence"/>
</dbReference>
<keyword evidence="4 12" id="KW-0808">Transferase</keyword>
<dbReference type="UniPathway" id="UPA00916">
    <property type="reaction ID" value="UER00889"/>
</dbReference>
<dbReference type="InterPro" id="IPR029056">
    <property type="entry name" value="Ribokinase-like"/>
</dbReference>
<evidence type="ECO:0000256" key="3">
    <source>
        <dbReference type="ARBA" id="ARBA00016943"/>
    </source>
</evidence>
<comment type="function">
    <text evidence="12">Catalyzes the phosphorylation of ribose at O-5 in a reaction requiring ATP and magnesium. The resulting D-ribose-5-phosphate can then be used either for sythesis of nucleotides, histidine, and tryptophan, or as a component of the pentose phosphate pathway.</text>
</comment>
<dbReference type="GO" id="GO:0046872">
    <property type="term" value="F:metal ion binding"/>
    <property type="evidence" value="ECO:0007669"/>
    <property type="project" value="UniProtKB-KW"/>
</dbReference>
<feature type="domain" description="Carbohydrate kinase PfkB" evidence="13">
    <location>
        <begin position="1"/>
        <end position="269"/>
    </location>
</feature>
<comment type="similarity">
    <text evidence="1">Belongs to the carbohydrate kinase pfkB family.</text>
</comment>
<feature type="binding site" evidence="12">
    <location>
        <begin position="11"/>
        <end position="13"/>
    </location>
    <ligand>
        <name>substrate</name>
    </ligand>
</feature>
<protein>
    <recommendedName>
        <fullName evidence="3 12">Ribokinase</fullName>
        <shortName evidence="12">RK</shortName>
        <ecNumber evidence="2 12">2.7.1.15</ecNumber>
    </recommendedName>
</protein>
<dbReference type="Gene3D" id="3.40.1190.20">
    <property type="match status" value="1"/>
</dbReference>
<comment type="catalytic activity">
    <reaction evidence="12">
        <text>D-ribose + ATP = D-ribose 5-phosphate + ADP + H(+)</text>
        <dbReference type="Rhea" id="RHEA:13697"/>
        <dbReference type="ChEBI" id="CHEBI:15378"/>
        <dbReference type="ChEBI" id="CHEBI:30616"/>
        <dbReference type="ChEBI" id="CHEBI:47013"/>
        <dbReference type="ChEBI" id="CHEBI:78346"/>
        <dbReference type="ChEBI" id="CHEBI:456216"/>
        <dbReference type="EC" id="2.7.1.15"/>
    </reaction>
</comment>
<dbReference type="InterPro" id="IPR002139">
    <property type="entry name" value="Ribo/fructo_kinase"/>
</dbReference>
<evidence type="ECO:0000259" key="13">
    <source>
        <dbReference type="Pfam" id="PF00294"/>
    </source>
</evidence>
<dbReference type="Pfam" id="PF00294">
    <property type="entry name" value="PfkB"/>
    <property type="match status" value="1"/>
</dbReference>
<feature type="active site" description="Proton acceptor" evidence="12">
    <location>
        <position position="231"/>
    </location>
</feature>
<feature type="binding site" evidence="12">
    <location>
        <position position="225"/>
    </location>
    <ligand>
        <name>K(+)</name>
        <dbReference type="ChEBI" id="CHEBI:29103"/>
    </ligand>
</feature>
<keyword evidence="5 12" id="KW-0479">Metal-binding</keyword>
<organism evidence="14 15">
    <name type="scientific">Allobranchiibius huperziae</name>
    <dbReference type="NCBI Taxonomy" id="1874116"/>
    <lineage>
        <taxon>Bacteria</taxon>
        <taxon>Bacillati</taxon>
        <taxon>Actinomycetota</taxon>
        <taxon>Actinomycetes</taxon>
        <taxon>Micrococcales</taxon>
        <taxon>Dermacoccaceae</taxon>
        <taxon>Allobranchiibius</taxon>
    </lineage>
</organism>
<sequence>MADVVVLGSLNIDVVVRAQRLPTPGQTVTGTSVERRPGGKGANQAAAAARAGVVTRLIGCVGDGDEGPAYRAALAERNVDVDGVRVPPAVATGHALVTVDDAGENTIVVVPGANEQVGDAEVQALRLQPADVLLLQLEVPVTAVRDAVRQARAVGCTVLLNPSPWRRLEDELLDACDTVIVNAVEAEELREAGFDMARAVVTAGSGDVRWGDVVVPAERVEDPVDTTGAGDAFAGALAAALAGGADRRAALASGVRAGAAAVLHDGAQDWRF</sequence>
<keyword evidence="8 12" id="KW-0067">ATP-binding</keyword>
<evidence type="ECO:0000313" key="15">
    <source>
        <dbReference type="Proteomes" id="UP000571817"/>
    </source>
</evidence>
<dbReference type="EMBL" id="JACCFW010000001">
    <property type="protein sequence ID" value="NYJ76041.1"/>
    <property type="molecule type" value="Genomic_DNA"/>
</dbReference>
<dbReference type="GO" id="GO:0004747">
    <property type="term" value="F:ribokinase activity"/>
    <property type="evidence" value="ECO:0007669"/>
    <property type="project" value="UniProtKB-UniRule"/>
</dbReference>
<feature type="binding site" evidence="12">
    <location>
        <position position="261"/>
    </location>
    <ligand>
        <name>K(+)</name>
        <dbReference type="ChEBI" id="CHEBI:29103"/>
    </ligand>
</feature>
<dbReference type="AlphaFoldDB" id="A0A853DMR2"/>
<evidence type="ECO:0000256" key="8">
    <source>
        <dbReference type="ARBA" id="ARBA00022840"/>
    </source>
</evidence>
<keyword evidence="7 12" id="KW-0418">Kinase</keyword>
<comment type="similarity">
    <text evidence="12">Belongs to the carbohydrate kinase PfkB family. Ribokinase subfamily.</text>
</comment>
<dbReference type="InterPro" id="IPR011611">
    <property type="entry name" value="PfkB_dom"/>
</dbReference>
<feature type="binding site" evidence="12">
    <location>
        <position position="182"/>
    </location>
    <ligand>
        <name>ATP</name>
        <dbReference type="ChEBI" id="CHEBI:30616"/>
    </ligand>
</feature>
<dbReference type="GO" id="GO:0005829">
    <property type="term" value="C:cytosol"/>
    <property type="evidence" value="ECO:0007669"/>
    <property type="project" value="TreeGrafter"/>
</dbReference>
<keyword evidence="9 12" id="KW-0460">Magnesium</keyword>
<dbReference type="InterPro" id="IPR011877">
    <property type="entry name" value="Ribokinase"/>
</dbReference>
<feature type="binding site" evidence="12">
    <location>
        <begin position="39"/>
        <end position="43"/>
    </location>
    <ligand>
        <name>substrate</name>
    </ligand>
</feature>
<accession>A0A853DMR2</accession>
<feature type="binding site" evidence="12">
    <location>
        <position position="227"/>
    </location>
    <ligand>
        <name>K(+)</name>
        <dbReference type="ChEBI" id="CHEBI:29103"/>
    </ligand>
</feature>
<feature type="binding site" evidence="12">
    <location>
        <position position="231"/>
    </location>
    <ligand>
        <name>substrate</name>
    </ligand>
</feature>
<dbReference type="SUPFAM" id="SSF53613">
    <property type="entry name" value="Ribokinase-like"/>
    <property type="match status" value="1"/>
</dbReference>
<dbReference type="HAMAP" id="MF_01987">
    <property type="entry name" value="Ribokinase"/>
    <property type="match status" value="1"/>
</dbReference>
<feature type="binding site" evidence="12">
    <location>
        <position position="138"/>
    </location>
    <ligand>
        <name>substrate</name>
    </ligand>
</feature>
<evidence type="ECO:0000256" key="4">
    <source>
        <dbReference type="ARBA" id="ARBA00022679"/>
    </source>
</evidence>
<reference evidence="14 15" key="1">
    <citation type="submission" date="2020-07" db="EMBL/GenBank/DDBJ databases">
        <title>Sequencing the genomes of 1000 actinobacteria strains.</title>
        <authorList>
            <person name="Klenk H.-P."/>
        </authorList>
    </citation>
    <scope>NUCLEOTIDE SEQUENCE [LARGE SCALE GENOMIC DNA]</scope>
    <source>
        <strain evidence="14 15">DSM 29531</strain>
    </source>
</reference>
<evidence type="ECO:0000256" key="5">
    <source>
        <dbReference type="ARBA" id="ARBA00022723"/>
    </source>
</evidence>
<dbReference type="GO" id="GO:0005524">
    <property type="term" value="F:ATP binding"/>
    <property type="evidence" value="ECO:0007669"/>
    <property type="project" value="UniProtKB-UniRule"/>
</dbReference>
<feature type="binding site" evidence="12">
    <location>
        <position position="266"/>
    </location>
    <ligand>
        <name>K(+)</name>
        <dbReference type="ChEBI" id="CHEBI:29103"/>
    </ligand>
</feature>
<comment type="cofactor">
    <cofactor evidence="12">
        <name>Mg(2+)</name>
        <dbReference type="ChEBI" id="CHEBI:18420"/>
    </cofactor>
    <text evidence="12">Requires a divalent cation, most likely magnesium in vivo, as an electrophilic catalyst to aid phosphoryl group transfer. It is the chelate of the metal and the nucleotide that is the actual substrate.</text>
</comment>
<dbReference type="PANTHER" id="PTHR10584">
    <property type="entry name" value="SUGAR KINASE"/>
    <property type="match status" value="1"/>
</dbReference>
<keyword evidence="11 12" id="KW-0119">Carbohydrate metabolism</keyword>
<evidence type="ECO:0000313" key="14">
    <source>
        <dbReference type="EMBL" id="NYJ76041.1"/>
    </source>
</evidence>